<dbReference type="PROSITE" id="PS50238">
    <property type="entry name" value="RHOGAP"/>
    <property type="match status" value="1"/>
</dbReference>
<dbReference type="InterPro" id="IPR000198">
    <property type="entry name" value="RhoGAP_dom"/>
</dbReference>
<feature type="compositionally biased region" description="Low complexity" evidence="3">
    <location>
        <begin position="122"/>
        <end position="143"/>
    </location>
</feature>
<evidence type="ECO:0000259" key="4">
    <source>
        <dbReference type="PROSITE" id="PS50238"/>
    </source>
</evidence>
<feature type="repeat" description="RCC1" evidence="1">
    <location>
        <begin position="194"/>
        <end position="237"/>
    </location>
</feature>
<feature type="repeat" description="RCC1" evidence="1">
    <location>
        <begin position="243"/>
        <end position="292"/>
    </location>
</feature>
<protein>
    <recommendedName>
        <fullName evidence="4">Rho-GAP domain-containing protein</fullName>
    </recommendedName>
</protein>
<dbReference type="GO" id="GO:0007165">
    <property type="term" value="P:signal transduction"/>
    <property type="evidence" value="ECO:0007669"/>
    <property type="project" value="InterPro"/>
</dbReference>
<evidence type="ECO:0000256" key="2">
    <source>
        <dbReference type="SAM" id="Coils"/>
    </source>
</evidence>
<keyword evidence="6" id="KW-1185">Reference proteome</keyword>
<dbReference type="SUPFAM" id="SSF50985">
    <property type="entry name" value="RCC1/BLIP-II"/>
    <property type="match status" value="1"/>
</dbReference>
<dbReference type="PRINTS" id="PR00633">
    <property type="entry name" value="RCCNDNSATION"/>
</dbReference>
<dbReference type="Gene3D" id="1.10.555.10">
    <property type="entry name" value="Rho GTPase activation protein"/>
    <property type="match status" value="1"/>
</dbReference>
<dbReference type="SMART" id="SM00324">
    <property type="entry name" value="RhoGAP"/>
    <property type="match status" value="1"/>
</dbReference>
<dbReference type="OrthoDB" id="61110at2759"/>
<feature type="domain" description="Rho-GAP" evidence="4">
    <location>
        <begin position="444"/>
        <end position="636"/>
    </location>
</feature>
<gene>
    <name evidence="5" type="ORF">CYY_001304</name>
</gene>
<feature type="repeat" description="RCC1" evidence="1">
    <location>
        <begin position="106"/>
        <end position="193"/>
    </location>
</feature>
<proteinExistence type="predicted"/>
<keyword evidence="2" id="KW-0175">Coiled coil</keyword>
<dbReference type="CDD" id="cd00159">
    <property type="entry name" value="RhoGAP"/>
    <property type="match status" value="1"/>
</dbReference>
<sequence>MIIPKLILYNSSGSTNNSPIINSNRSSSSSTPNTTLFLNMAQATPKNNNSNNNNIINGVNTNYSTGVFYNWGEKFPGKPPTFNSSIPNICYLSNGFSHTLALTESGEVYAWGDNRSHQLGVNNNTLSNSSNNNNSTLNSSNNTIHPPLKSSSGSPPQAFRESQTPILINPIAGDLKVRAISCGGCFSAAILENGLLYTWGILNEGSKYTETPTKVDLLKGVTSVSVGINHVAVVAETNTPEKKAVYTWGTNKKGQLGVVGDSITNAPRKVTLGAKALSVVCGDEFTASIVEGNEVFVWGNNKGRQIANNSDEIISIPVKPFLGKDIVELACSRSFIAARSSAGNVLVWGNNEHVCRVGENDKWITFPNKIKQIAAGLNHILALSEKGELYSMGNNDDGQLAHKEKKSTLYQPAPVAALEGRNVLSVYAWNRCSGALVEPGNFKVEISETMRRPENANTCAPLFIRKLVNYMRGDNSRVEGLFRLPGSIAREDELERRLDSNENFTLNRFEPFDAADILKRYFKTLPEPLFLESLCNKYEREILNNSDQNQRDHMILEWIAKLPKENRELLIYLLAFLEEIAYSQTKHLRNTAMAEKNLALVFAPNLLTRGVIGNDDIIEDMLKLLPTIIRQYPETEPMIIIDQAKECLRGTSGSRVAYIIDHWTRIIKERDTAKSSLFEPSVISAIINSLVDGILELKGNSPRSIGGSPLLSTSSSNLALNNSNNSNGSTTNSPISSPIQRMLGGGGSFSLNSTPVVASINRSSSVSGNSPVLYSTLSSPSLSLSSSSSSMNLLEQNRLYEQVFTLIQSPLIPVKSFIKVLTSIYELSNSNNDLFIKLMLTNKSVRTVQDNLSERMADVQNQMKEIVNLSSFKERIESINSKVEAIISDILYISDSQEYWKKTLPSIQLYSNQIQSYFKWWMEMLDKCNNESEEKLYRWKKDFDKLESEKNKLEKQLNNILSITQTQVDESVALKKEFDQWCLRNQIDQVQKKLEYTDQQVQKFNADKQYHQLKVDQFKPHLNIVTEFVQITQTSITGYLDHLSTQKDISNTSFPSFYNQYIELIFTYQHDLKQESPTPTLFTKDLANSISNQHQLLFVENVNQSKYQISLELEIKFNSVKKLVLNYLVNSK</sequence>
<organism evidence="5 6">
    <name type="scientific">Polysphondylium violaceum</name>
    <dbReference type="NCBI Taxonomy" id="133409"/>
    <lineage>
        <taxon>Eukaryota</taxon>
        <taxon>Amoebozoa</taxon>
        <taxon>Evosea</taxon>
        <taxon>Eumycetozoa</taxon>
        <taxon>Dictyostelia</taxon>
        <taxon>Dictyosteliales</taxon>
        <taxon>Dictyosteliaceae</taxon>
        <taxon>Polysphondylium</taxon>
    </lineage>
</organism>
<dbReference type="AlphaFoldDB" id="A0A8J4Q0A7"/>
<dbReference type="Pfam" id="PF00620">
    <property type="entry name" value="RhoGAP"/>
    <property type="match status" value="1"/>
</dbReference>
<feature type="repeat" description="RCC1" evidence="1">
    <location>
        <begin position="343"/>
        <end position="386"/>
    </location>
</feature>
<dbReference type="PROSITE" id="PS50012">
    <property type="entry name" value="RCC1_3"/>
    <property type="match status" value="5"/>
</dbReference>
<reference evidence="5" key="1">
    <citation type="submission" date="2020-01" db="EMBL/GenBank/DDBJ databases">
        <title>Development of genomics and gene disruption for Polysphondylium violaceum indicates a role for the polyketide synthase stlB in stalk morphogenesis.</title>
        <authorList>
            <person name="Narita B."/>
            <person name="Kawabe Y."/>
            <person name="Kin K."/>
            <person name="Saito T."/>
            <person name="Gibbs R."/>
            <person name="Kuspa A."/>
            <person name="Muzny D."/>
            <person name="Queller D."/>
            <person name="Richards S."/>
            <person name="Strassman J."/>
            <person name="Sucgang R."/>
            <person name="Worley K."/>
            <person name="Schaap P."/>
        </authorList>
    </citation>
    <scope>NUCLEOTIDE SEQUENCE</scope>
    <source>
        <strain evidence="5">QSvi11</strain>
    </source>
</reference>
<accession>A0A8J4Q0A7</accession>
<feature type="coiled-coil region" evidence="2">
    <location>
        <begin position="929"/>
        <end position="963"/>
    </location>
</feature>
<feature type="region of interest" description="Disordered" evidence="3">
    <location>
        <begin position="121"/>
        <end position="160"/>
    </location>
</feature>
<feature type="repeat" description="RCC1" evidence="1">
    <location>
        <begin position="387"/>
        <end position="439"/>
    </location>
</feature>
<dbReference type="InterPro" id="IPR008936">
    <property type="entry name" value="Rho_GTPase_activation_prot"/>
</dbReference>
<evidence type="ECO:0000313" key="5">
    <source>
        <dbReference type="EMBL" id="KAF2077376.1"/>
    </source>
</evidence>
<comment type="caution">
    <text evidence="5">The sequence shown here is derived from an EMBL/GenBank/DDBJ whole genome shotgun (WGS) entry which is preliminary data.</text>
</comment>
<evidence type="ECO:0000256" key="1">
    <source>
        <dbReference type="PROSITE-ProRule" id="PRU00235"/>
    </source>
</evidence>
<dbReference type="PANTHER" id="PTHR45982:SF5">
    <property type="entry name" value="RCC DOMAIN-CONTAINING PROTEIN ATS1"/>
    <property type="match status" value="1"/>
</dbReference>
<dbReference type="EMBL" id="AJWJ01000030">
    <property type="protein sequence ID" value="KAF2077376.1"/>
    <property type="molecule type" value="Genomic_DNA"/>
</dbReference>
<dbReference type="InterPro" id="IPR009091">
    <property type="entry name" value="RCC1/BLIP-II"/>
</dbReference>
<dbReference type="Gene3D" id="2.130.10.30">
    <property type="entry name" value="Regulator of chromosome condensation 1/beta-lactamase-inhibitor protein II"/>
    <property type="match status" value="3"/>
</dbReference>
<dbReference type="InterPro" id="IPR051553">
    <property type="entry name" value="Ran_GTPase-activating"/>
</dbReference>
<dbReference type="Pfam" id="PF00415">
    <property type="entry name" value="RCC1"/>
    <property type="match status" value="1"/>
</dbReference>
<evidence type="ECO:0000256" key="3">
    <source>
        <dbReference type="SAM" id="MobiDB-lite"/>
    </source>
</evidence>
<dbReference type="Proteomes" id="UP000695562">
    <property type="component" value="Unassembled WGS sequence"/>
</dbReference>
<dbReference type="InterPro" id="IPR000408">
    <property type="entry name" value="Reg_chr_condens"/>
</dbReference>
<dbReference type="Pfam" id="PF13540">
    <property type="entry name" value="RCC1_2"/>
    <property type="match status" value="3"/>
</dbReference>
<dbReference type="SUPFAM" id="SSF48350">
    <property type="entry name" value="GTPase activation domain, GAP"/>
    <property type="match status" value="1"/>
</dbReference>
<evidence type="ECO:0000313" key="6">
    <source>
        <dbReference type="Proteomes" id="UP000695562"/>
    </source>
</evidence>
<feature type="compositionally biased region" description="Polar residues" evidence="3">
    <location>
        <begin position="149"/>
        <end position="160"/>
    </location>
</feature>
<dbReference type="PROSITE" id="PS00626">
    <property type="entry name" value="RCC1_2"/>
    <property type="match status" value="1"/>
</dbReference>
<name>A0A8J4Q0A7_9MYCE</name>
<dbReference type="PANTHER" id="PTHR45982">
    <property type="entry name" value="REGULATOR OF CHROMOSOME CONDENSATION"/>
    <property type="match status" value="1"/>
</dbReference>